<dbReference type="Proteomes" id="UP000005666">
    <property type="component" value="Chromosome 10"/>
</dbReference>
<name>G8BY91_TETPH</name>
<evidence type="ECO:0000313" key="2">
    <source>
        <dbReference type="EMBL" id="CCE65142.1"/>
    </source>
</evidence>
<gene>
    <name evidence="2" type="primary">TPHA0J03230</name>
    <name evidence="2" type="ordered locus">TPHA_0J03230</name>
</gene>
<accession>G8BY91</accession>
<dbReference type="AlphaFoldDB" id="G8BY91"/>
<proteinExistence type="predicted"/>
<dbReference type="KEGG" id="tpf:TPHA_0J03230"/>
<dbReference type="RefSeq" id="XP_003687576.1">
    <property type="nucleotide sequence ID" value="XM_003687528.1"/>
</dbReference>
<dbReference type="GeneID" id="11533061"/>
<organism evidence="2 3">
    <name type="scientific">Tetrapisispora phaffii (strain ATCC 24235 / CBS 4417 / NBRC 1672 / NRRL Y-8282 / UCD 70-5)</name>
    <name type="common">Yeast</name>
    <name type="synonym">Fabospora phaffii</name>
    <dbReference type="NCBI Taxonomy" id="1071381"/>
    <lineage>
        <taxon>Eukaryota</taxon>
        <taxon>Fungi</taxon>
        <taxon>Dikarya</taxon>
        <taxon>Ascomycota</taxon>
        <taxon>Saccharomycotina</taxon>
        <taxon>Saccharomycetes</taxon>
        <taxon>Saccharomycetales</taxon>
        <taxon>Saccharomycetaceae</taxon>
        <taxon>Tetrapisispora</taxon>
    </lineage>
</organism>
<protein>
    <submittedName>
        <fullName evidence="2">Uncharacterized protein</fullName>
    </submittedName>
</protein>
<sequence>MSTSTVLETQTLFNKHIIFFNCAIGSTHFVRAADHELQHRNRHNTHAEKGGPIKPQSRVAAGNRKVFPSSRSMWHVRPFVCFFNCFSGEANPIRNLGTVARYLVTNRANGLGNTNVFLRPFATSIFSSIWLSPLHAILVHRTYIAAAMLARKREGRELAVPQEHPVRHDIYTYVYVSVTVFTSPTALRLGGKHNTRRAAIDMASSSQQAQVQGRPKRKLPMFDRATEMAQSPFSHHTALNAALHVHLRDTERRGYRVRPN</sequence>
<feature type="compositionally biased region" description="Basic and acidic residues" evidence="1">
    <location>
        <begin position="42"/>
        <end position="51"/>
    </location>
</feature>
<feature type="region of interest" description="Disordered" evidence="1">
    <location>
        <begin position="42"/>
        <end position="61"/>
    </location>
</feature>
<evidence type="ECO:0000256" key="1">
    <source>
        <dbReference type="SAM" id="MobiDB-lite"/>
    </source>
</evidence>
<dbReference type="HOGENOM" id="CLU_1070312_0_0_1"/>
<keyword evidence="3" id="KW-1185">Reference proteome</keyword>
<dbReference type="EMBL" id="HE612865">
    <property type="protein sequence ID" value="CCE65142.1"/>
    <property type="molecule type" value="Genomic_DNA"/>
</dbReference>
<reference evidence="2 3" key="1">
    <citation type="journal article" date="2011" name="Proc. Natl. Acad. Sci. U.S.A.">
        <title>Evolutionary erosion of yeast sex chromosomes by mating-type switching accidents.</title>
        <authorList>
            <person name="Gordon J.L."/>
            <person name="Armisen D."/>
            <person name="Proux-Wera E."/>
            <person name="Oheigeartaigh S.S."/>
            <person name="Byrne K.P."/>
            <person name="Wolfe K.H."/>
        </authorList>
    </citation>
    <scope>NUCLEOTIDE SEQUENCE [LARGE SCALE GENOMIC DNA]</scope>
    <source>
        <strain evidence="3">ATCC 24235 / CBS 4417 / NBRC 1672 / NRRL Y-8282 / UCD 70-5</strain>
    </source>
</reference>
<evidence type="ECO:0000313" key="3">
    <source>
        <dbReference type="Proteomes" id="UP000005666"/>
    </source>
</evidence>